<dbReference type="SUPFAM" id="SSF51445">
    <property type="entry name" value="(Trans)glycosidases"/>
    <property type="match status" value="1"/>
</dbReference>
<dbReference type="Gene3D" id="1.10.101.10">
    <property type="entry name" value="PGBD-like superfamily/PGBD"/>
    <property type="match status" value="1"/>
</dbReference>
<dbReference type="Proteomes" id="UP001056035">
    <property type="component" value="Chromosome"/>
</dbReference>
<evidence type="ECO:0000256" key="1">
    <source>
        <dbReference type="SAM" id="MobiDB-lite"/>
    </source>
</evidence>
<name>A0ABY5DQM6_9ACTN</name>
<organism evidence="3 4">
    <name type="scientific">Paraconexibacter antarcticus</name>
    <dbReference type="NCBI Taxonomy" id="2949664"/>
    <lineage>
        <taxon>Bacteria</taxon>
        <taxon>Bacillati</taxon>
        <taxon>Actinomycetota</taxon>
        <taxon>Thermoleophilia</taxon>
        <taxon>Solirubrobacterales</taxon>
        <taxon>Paraconexibacteraceae</taxon>
        <taxon>Paraconexibacter</taxon>
    </lineage>
</organism>
<feature type="region of interest" description="Disordered" evidence="1">
    <location>
        <begin position="468"/>
        <end position="501"/>
    </location>
</feature>
<dbReference type="Pfam" id="PF01471">
    <property type="entry name" value="PG_binding_1"/>
    <property type="match status" value="1"/>
</dbReference>
<evidence type="ECO:0000313" key="3">
    <source>
        <dbReference type="EMBL" id="UTI63538.1"/>
    </source>
</evidence>
<evidence type="ECO:0000313" key="4">
    <source>
        <dbReference type="Proteomes" id="UP001056035"/>
    </source>
</evidence>
<dbReference type="InterPro" id="IPR036366">
    <property type="entry name" value="PGBDSf"/>
</dbReference>
<dbReference type="EMBL" id="CP098502">
    <property type="protein sequence ID" value="UTI63538.1"/>
    <property type="molecule type" value="Genomic_DNA"/>
</dbReference>
<reference evidence="3 4" key="1">
    <citation type="submission" date="2022-06" db="EMBL/GenBank/DDBJ databases">
        <title>Paraconexibacter antarcticus.</title>
        <authorList>
            <person name="Kim C.S."/>
        </authorList>
    </citation>
    <scope>NUCLEOTIDE SEQUENCE [LARGE SCALE GENOMIC DNA]</scope>
    <source>
        <strain evidence="3 4">02-257</strain>
    </source>
</reference>
<dbReference type="InterPro" id="IPR017853">
    <property type="entry name" value="GH"/>
</dbReference>
<dbReference type="RefSeq" id="WP_254570263.1">
    <property type="nucleotide sequence ID" value="NZ_CP098502.1"/>
</dbReference>
<dbReference type="InterPro" id="IPR002477">
    <property type="entry name" value="Peptidoglycan-bd-like"/>
</dbReference>
<feature type="domain" description="Peptidoglycan binding-like" evidence="2">
    <location>
        <begin position="395"/>
        <end position="447"/>
    </location>
</feature>
<dbReference type="InterPro" id="IPR036365">
    <property type="entry name" value="PGBD-like_sf"/>
</dbReference>
<dbReference type="Gene3D" id="2.60.40.10">
    <property type="entry name" value="Immunoglobulins"/>
    <property type="match status" value="1"/>
</dbReference>
<proteinExistence type="predicted"/>
<sequence>MLTTAAGLTAATLVGGLTAGADPASARSRTPVLTGIRCVPATSASCAGGVSVTTGRLLQLSGRRLRSGMRVTFRWPTGALATKLRHTRTGYTARVPAGTRAGSVSVTVTDRAGRRSRARRIRVVASGPTPVTLPVVAGLPAQFAGHGMWIWQLAKTEGSDVAAIAQKAVASGFQTVFVKAADGQDTWAQFTPQLVAQLKAAGLRVCAWQFVYGTHPDGEAAAAVAAIRRGADCFVIDAEGQYEGRYAAAQTYMTALRAGVGPDYPLALTSFPYVDYHPSLPYSVFLGPGGAQANAPQVYWKDIGGTVDAVSARTFAQNRPYTRPIVPLGQTYQKPAATELQRFRQVWSSYGAGGLSWWDWQETTPAAFGTLASPAPAPVALTDPGWPLLRKGSKGDQVVWLQEHLVSTDPTVKVTGTYDAATVTAVTAVQTAHGFLATGEMDAPTWQTVLQQPVTPVDWTTRAAPRMAPAAGTASLRATRGLPSPGIRRSEIPTVGAGGGG</sequence>
<keyword evidence="4" id="KW-1185">Reference proteome</keyword>
<dbReference type="InterPro" id="IPR013783">
    <property type="entry name" value="Ig-like_fold"/>
</dbReference>
<gene>
    <name evidence="3" type="ORF">NBH00_19615</name>
</gene>
<dbReference type="SUPFAM" id="SSF47090">
    <property type="entry name" value="PGBD-like"/>
    <property type="match status" value="1"/>
</dbReference>
<evidence type="ECO:0000259" key="2">
    <source>
        <dbReference type="Pfam" id="PF01471"/>
    </source>
</evidence>
<accession>A0ABY5DQM6</accession>
<protein>
    <submittedName>
        <fullName evidence="3">Peptidoglycan-binding protein</fullName>
    </submittedName>
</protein>